<feature type="domain" description="PTS EIIC type-2" evidence="18">
    <location>
        <begin position="20"/>
        <end position="379"/>
    </location>
</feature>
<accession>A0AA42BU00</accession>
<dbReference type="PROSITE" id="PS51104">
    <property type="entry name" value="PTS_EIIC_TYPE_2"/>
    <property type="match status" value="1"/>
</dbReference>
<comment type="caution">
    <text evidence="19">The sequence shown here is derived from an EMBL/GenBank/DDBJ whole genome shotgun (WGS) entry which is preliminary data.</text>
</comment>
<dbReference type="InterPro" id="IPR036095">
    <property type="entry name" value="PTS_EIIB-like_sf"/>
</dbReference>
<evidence type="ECO:0000256" key="9">
    <source>
        <dbReference type="ARBA" id="ARBA00022597"/>
    </source>
</evidence>
<dbReference type="Pfam" id="PF02302">
    <property type="entry name" value="PTS_IIB"/>
    <property type="match status" value="1"/>
</dbReference>
<organism evidence="19 20">
    <name type="scientific">Herbiconiux oxytropis</name>
    <dbReference type="NCBI Taxonomy" id="2970915"/>
    <lineage>
        <taxon>Bacteria</taxon>
        <taxon>Bacillati</taxon>
        <taxon>Actinomycetota</taxon>
        <taxon>Actinomycetes</taxon>
        <taxon>Micrococcales</taxon>
        <taxon>Microbacteriaceae</taxon>
        <taxon>Herbiconiux</taxon>
    </lineage>
</organism>
<evidence type="ECO:0000256" key="7">
    <source>
        <dbReference type="ARBA" id="ARBA00022475"/>
    </source>
</evidence>
<dbReference type="PROSITE" id="PS51099">
    <property type="entry name" value="PTS_EIIB_TYPE_2"/>
    <property type="match status" value="1"/>
</dbReference>
<evidence type="ECO:0000256" key="1">
    <source>
        <dbReference type="ARBA" id="ARBA00001655"/>
    </source>
</evidence>
<evidence type="ECO:0000256" key="11">
    <source>
        <dbReference type="ARBA" id="ARBA00022683"/>
    </source>
</evidence>
<evidence type="ECO:0000259" key="18">
    <source>
        <dbReference type="PROSITE" id="PS51104"/>
    </source>
</evidence>
<protein>
    <recommendedName>
        <fullName evidence="5">PTS system mannitol-specific EIICB component</fullName>
        <ecNumber evidence="4">2.7.1.197</ecNumber>
    </recommendedName>
    <alternativeName>
        <fullName evidence="15">EIICB-Mtl</fullName>
    </alternativeName>
</protein>
<keyword evidence="13 16" id="KW-1133">Transmembrane helix</keyword>
<keyword evidence="7" id="KW-1003">Cell membrane</keyword>
<evidence type="ECO:0000256" key="2">
    <source>
        <dbReference type="ARBA" id="ARBA00002434"/>
    </source>
</evidence>
<keyword evidence="11" id="KW-0598">Phosphotransferase system</keyword>
<evidence type="ECO:0000256" key="16">
    <source>
        <dbReference type="SAM" id="Phobius"/>
    </source>
</evidence>
<keyword evidence="14 16" id="KW-0472">Membrane</keyword>
<feature type="transmembrane region" description="Helical" evidence="16">
    <location>
        <begin position="171"/>
        <end position="195"/>
    </location>
</feature>
<keyword evidence="9" id="KW-0762">Sugar transport</keyword>
<dbReference type="EMBL" id="JANLCK010000001">
    <property type="protein sequence ID" value="MCS5724849.1"/>
    <property type="molecule type" value="Genomic_DNA"/>
</dbReference>
<evidence type="ECO:0000313" key="20">
    <source>
        <dbReference type="Proteomes" id="UP001165587"/>
    </source>
</evidence>
<dbReference type="GO" id="GO:0009401">
    <property type="term" value="P:phosphoenolpyruvate-dependent sugar phosphotransferase system"/>
    <property type="evidence" value="ECO:0007669"/>
    <property type="project" value="UniProtKB-KW"/>
</dbReference>
<dbReference type="InterPro" id="IPR029503">
    <property type="entry name" value="PTS_EIIB_mannitol"/>
</dbReference>
<dbReference type="SUPFAM" id="SSF52794">
    <property type="entry name" value="PTS system IIB component-like"/>
    <property type="match status" value="1"/>
</dbReference>
<keyword evidence="12 16" id="KW-0812">Transmembrane</keyword>
<dbReference type="InterPro" id="IPR013011">
    <property type="entry name" value="PTS_EIIB_2"/>
</dbReference>
<evidence type="ECO:0000256" key="8">
    <source>
        <dbReference type="ARBA" id="ARBA00022553"/>
    </source>
</evidence>
<feature type="transmembrane region" description="Helical" evidence="16">
    <location>
        <begin position="83"/>
        <end position="103"/>
    </location>
</feature>
<keyword evidence="10" id="KW-0808">Transferase</keyword>
<sequence>MTTTSETKQGGGARVRVQRFGTFLSGMVMPNIPAFIAWGLITSLFIATGWLPNGILGGFGNADLIGWQGAATQLSLAEDGTTFPQYLGLVGPMITYMLPLLIANTGGRMVYGARGGVVGVVATMGVIVGASVPMFIGAMIMGPLGAWLIKQVDKIWAGKIKAGFEMLVDNFSAGIVAGILAIAGFFGIAPLISGLTAILQGAIQWLVDLGLLPLVSLLVEPAKVLFLNNAINHGVFTSLGATQVAETGKSILFLIEANPGPGVGILIAFSIFGIGLAKASAPGAIIIQFFGGIHEIYFPYVLSKPLTILAAMAGGAAGVAVNVLFNTGLRSPASPGSIIAIMINAVPDSYVGIALSVIVSAAVSFLITAVILRASRKRDLERGDDGDLAAAVAQTQANKGKESSVLGNLRAEGVPAGDAEAVAEETSLLTDQRPISNIVFACDAGMGSSAMGASVLRNKIKKAGIDGVTVVNKSIASLEDDVDLVITQRELTPRAQERTPSAEHVSVDNFMNSPRYEEVIAKLKQQHGVE</sequence>
<comment type="function">
    <text evidence="2">The phosphoenolpyruvate-dependent sugar phosphotransferase system (sugar PTS), a major carbohydrate active transport system, catalyzes the phosphorylation of incoming sugar substrates concomitantly with their translocation across the cell membrane. The enzyme II CmtAB PTS system is involved in D-mannitol transport.</text>
</comment>
<dbReference type="Gene3D" id="3.40.50.2300">
    <property type="match status" value="1"/>
</dbReference>
<feature type="transmembrane region" description="Helical" evidence="16">
    <location>
        <begin position="263"/>
        <end position="287"/>
    </location>
</feature>
<dbReference type="EC" id="2.7.1.197" evidence="4"/>
<gene>
    <name evidence="19" type="ORF">N1028_02965</name>
</gene>
<dbReference type="GO" id="GO:0005886">
    <property type="term" value="C:plasma membrane"/>
    <property type="evidence" value="ECO:0007669"/>
    <property type="project" value="UniProtKB-SubCell"/>
</dbReference>
<dbReference type="InterPro" id="IPR050893">
    <property type="entry name" value="Sugar_PTS"/>
</dbReference>
<evidence type="ECO:0000256" key="15">
    <source>
        <dbReference type="ARBA" id="ARBA00033349"/>
    </source>
</evidence>
<dbReference type="InterPro" id="IPR003352">
    <property type="entry name" value="PTS_EIIC"/>
</dbReference>
<name>A0AA42BU00_9MICO</name>
<keyword evidence="8" id="KW-0597">Phosphoprotein</keyword>
<comment type="catalytic activity">
    <reaction evidence="1">
        <text>D-mannitol(out) + N(pros)-phospho-L-histidyl-[protein] = D-mannitol 1-phosphate(in) + L-histidyl-[protein]</text>
        <dbReference type="Rhea" id="RHEA:33363"/>
        <dbReference type="Rhea" id="RHEA-COMP:9745"/>
        <dbReference type="Rhea" id="RHEA-COMP:9746"/>
        <dbReference type="ChEBI" id="CHEBI:16899"/>
        <dbReference type="ChEBI" id="CHEBI:29979"/>
        <dbReference type="ChEBI" id="CHEBI:61381"/>
        <dbReference type="ChEBI" id="CHEBI:64837"/>
        <dbReference type="EC" id="2.7.1.197"/>
    </reaction>
</comment>
<dbReference type="RefSeq" id="WP_259525288.1">
    <property type="nucleotide sequence ID" value="NZ_JANLCK010000001.1"/>
</dbReference>
<evidence type="ECO:0000256" key="12">
    <source>
        <dbReference type="ARBA" id="ARBA00022692"/>
    </source>
</evidence>
<dbReference type="PANTHER" id="PTHR30181:SF2">
    <property type="entry name" value="PTS SYSTEM MANNITOL-SPECIFIC EIICBA COMPONENT"/>
    <property type="match status" value="1"/>
</dbReference>
<dbReference type="Pfam" id="PF02378">
    <property type="entry name" value="PTS_EIIC"/>
    <property type="match status" value="1"/>
</dbReference>
<feature type="transmembrane region" description="Helical" evidence="16">
    <location>
        <begin position="115"/>
        <end position="140"/>
    </location>
</feature>
<keyword evidence="20" id="KW-1185">Reference proteome</keyword>
<proteinExistence type="predicted"/>
<evidence type="ECO:0000313" key="19">
    <source>
        <dbReference type="EMBL" id="MCS5724849.1"/>
    </source>
</evidence>
<dbReference type="PANTHER" id="PTHR30181">
    <property type="entry name" value="MANNITOL PERMEASE IIC COMPONENT"/>
    <property type="match status" value="1"/>
</dbReference>
<feature type="transmembrane region" description="Helical" evidence="16">
    <location>
        <begin position="308"/>
        <end position="329"/>
    </location>
</feature>
<comment type="subcellular location">
    <subcellularLocation>
        <location evidence="3">Cell membrane</location>
        <topology evidence="3">Multi-pass membrane protein</topology>
    </subcellularLocation>
</comment>
<dbReference type="InterPro" id="IPR003501">
    <property type="entry name" value="PTS_EIIB_2/3"/>
</dbReference>
<dbReference type="CDD" id="cd05567">
    <property type="entry name" value="PTS_IIB_mannitol"/>
    <property type="match status" value="1"/>
</dbReference>
<evidence type="ECO:0000256" key="3">
    <source>
        <dbReference type="ARBA" id="ARBA00004651"/>
    </source>
</evidence>
<dbReference type="GO" id="GO:0090563">
    <property type="term" value="F:protein-phosphocysteine-sugar phosphotransferase activity"/>
    <property type="evidence" value="ECO:0007669"/>
    <property type="project" value="TreeGrafter"/>
</dbReference>
<reference evidence="19" key="1">
    <citation type="submission" date="2022-08" db="EMBL/GenBank/DDBJ databases">
        <authorList>
            <person name="Deng Y."/>
            <person name="Han X.-F."/>
            <person name="Zhang Y.-Q."/>
        </authorList>
    </citation>
    <scope>NUCLEOTIDE SEQUENCE</scope>
    <source>
        <strain evidence="19">CPCC 203407</strain>
    </source>
</reference>
<evidence type="ECO:0000259" key="17">
    <source>
        <dbReference type="PROSITE" id="PS51099"/>
    </source>
</evidence>
<dbReference type="InterPro" id="IPR013014">
    <property type="entry name" value="PTS_EIIC_2"/>
</dbReference>
<dbReference type="GO" id="GO:0022872">
    <property type="term" value="F:protein-N(PI)-phosphohistidine-mannitol phosphotransferase system transmembrane transporter activity"/>
    <property type="evidence" value="ECO:0007669"/>
    <property type="project" value="InterPro"/>
</dbReference>
<evidence type="ECO:0000256" key="13">
    <source>
        <dbReference type="ARBA" id="ARBA00022989"/>
    </source>
</evidence>
<evidence type="ECO:0000256" key="5">
    <source>
        <dbReference type="ARBA" id="ARBA00021825"/>
    </source>
</evidence>
<evidence type="ECO:0000256" key="14">
    <source>
        <dbReference type="ARBA" id="ARBA00023136"/>
    </source>
</evidence>
<keyword evidence="6" id="KW-0813">Transport</keyword>
<feature type="domain" description="PTS EIIB type-2" evidence="17">
    <location>
        <begin position="436"/>
        <end position="528"/>
    </location>
</feature>
<dbReference type="AlphaFoldDB" id="A0AA42BU00"/>
<dbReference type="Proteomes" id="UP001165587">
    <property type="component" value="Unassembled WGS sequence"/>
</dbReference>
<evidence type="ECO:0000256" key="10">
    <source>
        <dbReference type="ARBA" id="ARBA00022679"/>
    </source>
</evidence>
<evidence type="ECO:0000256" key="6">
    <source>
        <dbReference type="ARBA" id="ARBA00022448"/>
    </source>
</evidence>
<evidence type="ECO:0000256" key="4">
    <source>
        <dbReference type="ARBA" id="ARBA00011909"/>
    </source>
</evidence>
<feature type="transmembrane region" description="Helical" evidence="16">
    <location>
        <begin position="349"/>
        <end position="372"/>
    </location>
</feature>